<feature type="transmembrane region" description="Helical" evidence="1">
    <location>
        <begin position="12"/>
        <end position="37"/>
    </location>
</feature>
<evidence type="ECO:0000313" key="4">
    <source>
        <dbReference type="Proteomes" id="UP000317421"/>
    </source>
</evidence>
<keyword evidence="4" id="KW-1185">Reference proteome</keyword>
<dbReference type="PANTHER" id="PTHR30093">
    <property type="entry name" value="GENERAL SECRETION PATHWAY PROTEIN G"/>
    <property type="match status" value="1"/>
</dbReference>
<dbReference type="PANTHER" id="PTHR30093:SF2">
    <property type="entry name" value="TYPE II SECRETION SYSTEM PROTEIN H"/>
    <property type="match status" value="1"/>
</dbReference>
<keyword evidence="1" id="KW-1133">Transmembrane helix</keyword>
<feature type="domain" description="DUF1559" evidence="2">
    <location>
        <begin position="38"/>
        <end position="298"/>
    </location>
</feature>
<gene>
    <name evidence="3" type="primary">xcpT_2</name>
    <name evidence="3" type="ORF">Pla108_16990</name>
</gene>
<dbReference type="Proteomes" id="UP000317421">
    <property type="component" value="Unassembled WGS sequence"/>
</dbReference>
<evidence type="ECO:0000256" key="1">
    <source>
        <dbReference type="SAM" id="Phobius"/>
    </source>
</evidence>
<organism evidence="3 4">
    <name type="scientific">Botrimarina colliarenosi</name>
    <dbReference type="NCBI Taxonomy" id="2528001"/>
    <lineage>
        <taxon>Bacteria</taxon>
        <taxon>Pseudomonadati</taxon>
        <taxon>Planctomycetota</taxon>
        <taxon>Planctomycetia</taxon>
        <taxon>Pirellulales</taxon>
        <taxon>Lacipirellulaceae</taxon>
        <taxon>Botrimarina</taxon>
    </lineage>
</organism>
<accession>A0A5C6ADR4</accession>
<dbReference type="EMBL" id="SJPR01000002">
    <property type="protein sequence ID" value="TWT97547.1"/>
    <property type="molecule type" value="Genomic_DNA"/>
</dbReference>
<name>A0A5C6ADR4_9BACT</name>
<dbReference type="NCBIfam" id="TIGR02532">
    <property type="entry name" value="IV_pilin_GFxxxE"/>
    <property type="match status" value="1"/>
</dbReference>
<dbReference type="PROSITE" id="PS00409">
    <property type="entry name" value="PROKAR_NTER_METHYL"/>
    <property type="match status" value="1"/>
</dbReference>
<dbReference type="Pfam" id="PF07596">
    <property type="entry name" value="SBP_bac_10"/>
    <property type="match status" value="1"/>
</dbReference>
<dbReference type="AlphaFoldDB" id="A0A5C6ADR4"/>
<keyword evidence="1" id="KW-0812">Transmembrane</keyword>
<dbReference type="InterPro" id="IPR011453">
    <property type="entry name" value="DUF1559"/>
</dbReference>
<dbReference type="Pfam" id="PF07963">
    <property type="entry name" value="N_methyl"/>
    <property type="match status" value="1"/>
</dbReference>
<dbReference type="Gene3D" id="3.30.700.10">
    <property type="entry name" value="Glycoprotein, Type 4 Pilin"/>
    <property type="match status" value="1"/>
</dbReference>
<dbReference type="SUPFAM" id="SSF54523">
    <property type="entry name" value="Pili subunits"/>
    <property type="match status" value="1"/>
</dbReference>
<proteinExistence type="predicted"/>
<reference evidence="3 4" key="1">
    <citation type="submission" date="2019-02" db="EMBL/GenBank/DDBJ databases">
        <title>Deep-cultivation of Planctomycetes and their phenomic and genomic characterization uncovers novel biology.</title>
        <authorList>
            <person name="Wiegand S."/>
            <person name="Jogler M."/>
            <person name="Boedeker C."/>
            <person name="Pinto D."/>
            <person name="Vollmers J."/>
            <person name="Rivas-Marin E."/>
            <person name="Kohn T."/>
            <person name="Peeters S.H."/>
            <person name="Heuer A."/>
            <person name="Rast P."/>
            <person name="Oberbeckmann S."/>
            <person name="Bunk B."/>
            <person name="Jeske O."/>
            <person name="Meyerdierks A."/>
            <person name="Storesund J.E."/>
            <person name="Kallscheuer N."/>
            <person name="Luecker S."/>
            <person name="Lage O.M."/>
            <person name="Pohl T."/>
            <person name="Merkel B.J."/>
            <person name="Hornburger P."/>
            <person name="Mueller R.-W."/>
            <person name="Bruemmer F."/>
            <person name="Labrenz M."/>
            <person name="Spormann A.M."/>
            <person name="Op Den Camp H."/>
            <person name="Overmann J."/>
            <person name="Amann R."/>
            <person name="Jetten M.S.M."/>
            <person name="Mascher T."/>
            <person name="Medema M.H."/>
            <person name="Devos D.P."/>
            <person name="Kaster A.-K."/>
            <person name="Ovreas L."/>
            <person name="Rohde M."/>
            <person name="Galperin M.Y."/>
            <person name="Jogler C."/>
        </authorList>
    </citation>
    <scope>NUCLEOTIDE SEQUENCE [LARGE SCALE GENOMIC DNA]</scope>
    <source>
        <strain evidence="3 4">Pla108</strain>
    </source>
</reference>
<protein>
    <submittedName>
        <fullName evidence="3">Type II secretion system protein G</fullName>
    </submittedName>
</protein>
<comment type="caution">
    <text evidence="3">The sequence shown here is derived from an EMBL/GenBank/DDBJ whole genome shotgun (WGS) entry which is preliminary data.</text>
</comment>
<dbReference type="RefSeq" id="WP_146445075.1">
    <property type="nucleotide sequence ID" value="NZ_SJPR01000002.1"/>
</dbReference>
<dbReference type="OrthoDB" id="255848at2"/>
<evidence type="ECO:0000313" key="3">
    <source>
        <dbReference type="EMBL" id="TWT97547.1"/>
    </source>
</evidence>
<evidence type="ECO:0000259" key="2">
    <source>
        <dbReference type="Pfam" id="PF07596"/>
    </source>
</evidence>
<dbReference type="InterPro" id="IPR045584">
    <property type="entry name" value="Pilin-like"/>
</dbReference>
<sequence>MKQVGLDRNDGAGFTLVELLVVIAIIGVLLALLLPAVQSARESSRRSVCQNNLRQIGLALANHESAHGKYPPGKRWSAERSDPLAFDYAWSSIVLGYLDEEALRVQIDFSTPLTSAKNLPFTSSVVSIYLCPSAATLAPNRSPEGRLFGLAGQSGEGLACIDYMGVSGPDKDKTNTAAGEKYGPQRGVLLGTKGLPRGDTLMEPPAVTVARITDGLSHTVAVVECTGRGVELSKKGAVKNLNGAWASGSNISHLKKGINETPPPEAWDDERVFSEHPAGANSLACDGAVHFLTDDTDEGVLRSLCSRDGGESIDGFPGD</sequence>
<keyword evidence="1" id="KW-0472">Membrane</keyword>
<dbReference type="InterPro" id="IPR012902">
    <property type="entry name" value="N_methyl_site"/>
</dbReference>